<protein>
    <submittedName>
        <fullName evidence="1">Sce7726 family protein</fullName>
    </submittedName>
</protein>
<dbReference type="Proteomes" id="UP001485301">
    <property type="component" value="Chromosome"/>
</dbReference>
<name>A0ACD5C731_9SPHI</name>
<sequence length="256" mass="29707">MNQVCELNIDSKIVKEIAKAYSTLDYVPKLRNLLNLVYPEKKTNKFCKLDLHKEINNLLLNSYEGEPILKYKLFKAFVNRDVVAAYEIKVKNSRVDFLTVDDATTSFEIKSSLDNLTKLSKQSSDYVSAFDFNNIVIHERHLTKCLEIVPKSFGIITVDQHGYEIVRKPTFNRSTDPSEQLNLLTKKELLKNFGTIDANDILSNLDNIEINKIFKVTLKERYKIRWNFIVKNSADILPIDLQFFFKTNVEPALIYN</sequence>
<evidence type="ECO:0000313" key="1">
    <source>
        <dbReference type="EMBL" id="WZN55455.1"/>
    </source>
</evidence>
<keyword evidence="2" id="KW-1185">Reference proteome</keyword>
<evidence type="ECO:0000313" key="2">
    <source>
        <dbReference type="Proteomes" id="UP001485301"/>
    </source>
</evidence>
<accession>A0ACD5C731</accession>
<reference evidence="1" key="1">
    <citation type="submission" date="2024-04" db="EMBL/GenBank/DDBJ databases">
        <title>Complete genome sequence of Sphingobacterium thalpophiium BAA-1094.</title>
        <authorList>
            <person name="Adaikpoh B.I."/>
        </authorList>
    </citation>
    <scope>NUCLEOTIDE SEQUENCE</scope>
    <source>
        <strain evidence="1">BAA-1094</strain>
    </source>
</reference>
<organism evidence="1 2">
    <name type="scientific">Sphingobacterium thalpophilum</name>
    <dbReference type="NCBI Taxonomy" id="259"/>
    <lineage>
        <taxon>Bacteria</taxon>
        <taxon>Pseudomonadati</taxon>
        <taxon>Bacteroidota</taxon>
        <taxon>Sphingobacteriia</taxon>
        <taxon>Sphingobacteriales</taxon>
        <taxon>Sphingobacteriaceae</taxon>
        <taxon>Sphingobacterium</taxon>
    </lineage>
</organism>
<gene>
    <name evidence="1" type="ORF">AACH28_22965</name>
</gene>
<proteinExistence type="predicted"/>
<dbReference type="EMBL" id="CP151087">
    <property type="protein sequence ID" value="WZN55455.1"/>
    <property type="molecule type" value="Genomic_DNA"/>
</dbReference>